<name>A0A7Z2VHK2_9BACL</name>
<dbReference type="InterPro" id="IPR004638">
    <property type="entry name" value="EmrB-like"/>
</dbReference>
<keyword evidence="10" id="KW-1185">Reference proteome</keyword>
<gene>
    <name evidence="9" type="ORF">HH215_08280</name>
</gene>
<evidence type="ECO:0000256" key="6">
    <source>
        <dbReference type="ARBA" id="ARBA00023136"/>
    </source>
</evidence>
<dbReference type="CDD" id="cd17503">
    <property type="entry name" value="MFS_LmrB_MDR_like"/>
    <property type="match status" value="1"/>
</dbReference>
<feature type="transmembrane region" description="Helical" evidence="7">
    <location>
        <begin position="65"/>
        <end position="84"/>
    </location>
</feature>
<feature type="transmembrane region" description="Helical" evidence="7">
    <location>
        <begin position="118"/>
        <end position="139"/>
    </location>
</feature>
<feature type="transmembrane region" description="Helical" evidence="7">
    <location>
        <begin position="401"/>
        <end position="425"/>
    </location>
</feature>
<dbReference type="NCBIfam" id="TIGR00711">
    <property type="entry name" value="efflux_EmrB"/>
    <property type="match status" value="1"/>
</dbReference>
<feature type="transmembrane region" description="Helical" evidence="7">
    <location>
        <begin position="177"/>
        <end position="197"/>
    </location>
</feature>
<evidence type="ECO:0000313" key="9">
    <source>
        <dbReference type="EMBL" id="QJD83169.1"/>
    </source>
</evidence>
<evidence type="ECO:0000256" key="1">
    <source>
        <dbReference type="ARBA" id="ARBA00004651"/>
    </source>
</evidence>
<feature type="transmembrane region" description="Helical" evidence="7">
    <location>
        <begin position="209"/>
        <end position="230"/>
    </location>
</feature>
<protein>
    <submittedName>
        <fullName evidence="9">Multidrug efflux MFS transporter</fullName>
    </submittedName>
</protein>
<feature type="transmembrane region" description="Helical" evidence="7">
    <location>
        <begin position="371"/>
        <end position="389"/>
    </location>
</feature>
<dbReference type="PROSITE" id="PS50850">
    <property type="entry name" value="MFS"/>
    <property type="match status" value="1"/>
</dbReference>
<sequence>MNAAGGAASSQHKDLGDIKRLPILITLVIGAFFSILNETLLNIAFVDLVKDLNVSYTTIQWLSTSYMLVVGILIPISALLVQWFTTRQMFLGAMILFTLGTLVCALAPDFSVLLSGRIIQAFGTGLMLPVMMNTILVLYPPEKRGAAMGSIGLVIMFAPAIGPTLSGLILESLDWRWLFYLVFPFGVLSIIIAAIYLKNVSDVTKPKVDILSIILSTIGFGGIVYGFSSAGGENSGWSSPEVYLTLIVGGLALLLFIWRQLISKEPMLNLRAFLSPMFALTTVLIIIVMMAMFSTLMLLPIFLQQGLMFTAFTAGLILLPGGILNGFLSPVTGKLFDKFGPRVLVIPGTAILVVVMWLFTQIDLDTSKGTIILYHCIMMVAISMIMMPAQTNSLNELPRKYYPHGTAILNTLTQVAGAIGVAFFISMMSAGTKDYVIENAEKVDPEKLGALALNAGIHNAFYIGMIFAIVGLVLSFFLKRTKAPEEA</sequence>
<keyword evidence="6 7" id="KW-0472">Membrane</keyword>
<dbReference type="SUPFAM" id="SSF103473">
    <property type="entry name" value="MFS general substrate transporter"/>
    <property type="match status" value="1"/>
</dbReference>
<dbReference type="Gene3D" id="1.20.1250.20">
    <property type="entry name" value="MFS general substrate transporter like domains"/>
    <property type="match status" value="1"/>
</dbReference>
<dbReference type="AlphaFoldDB" id="A0A7Z2VHK2"/>
<keyword evidence="4 7" id="KW-0812">Transmembrane</keyword>
<dbReference type="GO" id="GO:0022857">
    <property type="term" value="F:transmembrane transporter activity"/>
    <property type="evidence" value="ECO:0007669"/>
    <property type="project" value="InterPro"/>
</dbReference>
<dbReference type="KEGG" id="cheb:HH215_08280"/>
<feature type="domain" description="Major facilitator superfamily (MFS) profile" evidence="8">
    <location>
        <begin position="23"/>
        <end position="483"/>
    </location>
</feature>
<evidence type="ECO:0000256" key="7">
    <source>
        <dbReference type="SAM" id="Phobius"/>
    </source>
</evidence>
<evidence type="ECO:0000256" key="5">
    <source>
        <dbReference type="ARBA" id="ARBA00022989"/>
    </source>
</evidence>
<feature type="transmembrane region" description="Helical" evidence="7">
    <location>
        <begin position="146"/>
        <end position="165"/>
    </location>
</feature>
<comment type="subcellular location">
    <subcellularLocation>
        <location evidence="1">Cell membrane</location>
        <topology evidence="1">Multi-pass membrane protein</topology>
    </subcellularLocation>
</comment>
<keyword evidence="2" id="KW-0813">Transport</keyword>
<dbReference type="InterPro" id="IPR011701">
    <property type="entry name" value="MFS"/>
</dbReference>
<dbReference type="PANTHER" id="PTHR42718:SF43">
    <property type="entry name" value="LINCOMYCIN RESISTANCE PROTEIN LMRB"/>
    <property type="match status" value="1"/>
</dbReference>
<proteinExistence type="predicted"/>
<dbReference type="InterPro" id="IPR036259">
    <property type="entry name" value="MFS_trans_sf"/>
</dbReference>
<dbReference type="PRINTS" id="PR01036">
    <property type="entry name" value="TCRTETB"/>
</dbReference>
<feature type="transmembrane region" description="Helical" evidence="7">
    <location>
        <begin position="460"/>
        <end position="478"/>
    </location>
</feature>
<organism evidence="9 10">
    <name type="scientific">Cohnella herbarum</name>
    <dbReference type="NCBI Taxonomy" id="2728023"/>
    <lineage>
        <taxon>Bacteria</taxon>
        <taxon>Bacillati</taxon>
        <taxon>Bacillota</taxon>
        <taxon>Bacilli</taxon>
        <taxon>Bacillales</taxon>
        <taxon>Paenibacillaceae</taxon>
        <taxon>Cohnella</taxon>
    </lineage>
</organism>
<feature type="transmembrane region" description="Helical" evidence="7">
    <location>
        <begin position="273"/>
        <end position="301"/>
    </location>
</feature>
<evidence type="ECO:0000259" key="8">
    <source>
        <dbReference type="PROSITE" id="PS50850"/>
    </source>
</evidence>
<evidence type="ECO:0000256" key="2">
    <source>
        <dbReference type="ARBA" id="ARBA00022448"/>
    </source>
</evidence>
<reference evidence="9 10" key="1">
    <citation type="submission" date="2020-04" db="EMBL/GenBank/DDBJ databases">
        <title>Genome sequencing of novel species.</title>
        <authorList>
            <person name="Heo J."/>
            <person name="Kim S.-J."/>
            <person name="Kim J.-S."/>
            <person name="Hong S.-B."/>
            <person name="Kwon S.-W."/>
        </authorList>
    </citation>
    <scope>NUCLEOTIDE SEQUENCE [LARGE SCALE GENOMIC DNA]</scope>
    <source>
        <strain evidence="9 10">MFER-1</strain>
    </source>
</reference>
<feature type="transmembrane region" description="Helical" evidence="7">
    <location>
        <begin position="21"/>
        <end position="45"/>
    </location>
</feature>
<feature type="transmembrane region" description="Helical" evidence="7">
    <location>
        <begin position="307"/>
        <end position="327"/>
    </location>
</feature>
<feature type="transmembrane region" description="Helical" evidence="7">
    <location>
        <begin position="91"/>
        <end position="112"/>
    </location>
</feature>
<evidence type="ECO:0000313" key="10">
    <source>
        <dbReference type="Proteomes" id="UP000502248"/>
    </source>
</evidence>
<dbReference type="Pfam" id="PF07690">
    <property type="entry name" value="MFS_1"/>
    <property type="match status" value="1"/>
</dbReference>
<dbReference type="EMBL" id="CP051680">
    <property type="protein sequence ID" value="QJD83169.1"/>
    <property type="molecule type" value="Genomic_DNA"/>
</dbReference>
<feature type="transmembrane region" description="Helical" evidence="7">
    <location>
        <begin position="242"/>
        <end position="261"/>
    </location>
</feature>
<accession>A0A7Z2VHK2</accession>
<dbReference type="InterPro" id="IPR020846">
    <property type="entry name" value="MFS_dom"/>
</dbReference>
<dbReference type="Proteomes" id="UP000502248">
    <property type="component" value="Chromosome"/>
</dbReference>
<evidence type="ECO:0000256" key="4">
    <source>
        <dbReference type="ARBA" id="ARBA00022692"/>
    </source>
</evidence>
<dbReference type="PANTHER" id="PTHR42718">
    <property type="entry name" value="MAJOR FACILITATOR SUPERFAMILY MULTIDRUG TRANSPORTER MFSC"/>
    <property type="match status" value="1"/>
</dbReference>
<dbReference type="Gene3D" id="1.20.1720.10">
    <property type="entry name" value="Multidrug resistance protein D"/>
    <property type="match status" value="1"/>
</dbReference>
<evidence type="ECO:0000256" key="3">
    <source>
        <dbReference type="ARBA" id="ARBA00022475"/>
    </source>
</evidence>
<keyword evidence="5 7" id="KW-1133">Transmembrane helix</keyword>
<keyword evidence="3" id="KW-1003">Cell membrane</keyword>
<dbReference type="GO" id="GO:0005886">
    <property type="term" value="C:plasma membrane"/>
    <property type="evidence" value="ECO:0007669"/>
    <property type="project" value="UniProtKB-SubCell"/>
</dbReference>
<feature type="transmembrane region" description="Helical" evidence="7">
    <location>
        <begin position="339"/>
        <end position="359"/>
    </location>
</feature>